<dbReference type="EMBL" id="JBJURJ010000006">
    <property type="protein sequence ID" value="MFM9328821.1"/>
    <property type="molecule type" value="Genomic_DNA"/>
</dbReference>
<comment type="caution">
    <text evidence="1">The sequence shown here is derived from an EMBL/GenBank/DDBJ whole genome shotgun (WGS) entry which is preliminary data.</text>
</comment>
<sequence length="313" mass="36182">MPNIWTHIIFGQEALRAVGQADWLEREEDSRLFSWGCQGPDPLFYYRFLPWSKDKRMDTLGNLMHEEQCGPFLMELLRKAGQPEGGRLRPYAAGFLLHHILDRNAHPYIFAKSGFKKWNHQRFEIILDTIVARRMRGIDTWKTPVWRGLALPRDSVLFQEVPNVLSELAAKFYSEATGEVKVRQWQESFRDMLLALKLFHDPTGAKRVLTAGQITPFVYKRENPPLDYCNVERKSWRDPAEEGVVHQTGFWDHWQTAMEEAGKLLPLALEVMEPGDSNATTEAELLFLLGNVSYSTGRACGEWAIRYEDPLPF</sequence>
<protein>
    <submittedName>
        <fullName evidence="1">Zinc dependent phospholipase C family protein</fullName>
    </submittedName>
</protein>
<gene>
    <name evidence="1" type="ORF">ACI1P1_11015</name>
</gene>
<keyword evidence="2" id="KW-1185">Reference proteome</keyword>
<organism evidence="1 2">
    <name type="scientific">Paenibacillus mesotrionivorans</name>
    <dbReference type="NCBI Taxonomy" id="3160968"/>
    <lineage>
        <taxon>Bacteria</taxon>
        <taxon>Bacillati</taxon>
        <taxon>Bacillota</taxon>
        <taxon>Bacilli</taxon>
        <taxon>Bacillales</taxon>
        <taxon>Paenibacillaceae</taxon>
        <taxon>Paenibacillus</taxon>
    </lineage>
</organism>
<reference evidence="1" key="1">
    <citation type="submission" date="2024-12" db="EMBL/GenBank/DDBJ databases">
        <authorList>
            <person name="Wu N."/>
        </authorList>
    </citation>
    <scope>NUCLEOTIDE SEQUENCE</scope>
    <source>
        <strain evidence="1">P15</strain>
    </source>
</reference>
<proteinExistence type="predicted"/>
<dbReference type="Proteomes" id="UP001631969">
    <property type="component" value="Unassembled WGS sequence"/>
</dbReference>
<name>A0ACC7NVN6_9BACL</name>
<evidence type="ECO:0000313" key="1">
    <source>
        <dbReference type="EMBL" id="MFM9328821.1"/>
    </source>
</evidence>
<accession>A0ACC7NVN6</accession>
<evidence type="ECO:0000313" key="2">
    <source>
        <dbReference type="Proteomes" id="UP001631969"/>
    </source>
</evidence>